<dbReference type="GO" id="GO:0005737">
    <property type="term" value="C:cytoplasm"/>
    <property type="evidence" value="ECO:0007669"/>
    <property type="project" value="TreeGrafter"/>
</dbReference>
<feature type="compositionally biased region" description="Acidic residues" evidence="2">
    <location>
        <begin position="303"/>
        <end position="331"/>
    </location>
</feature>
<evidence type="ECO:0000256" key="2">
    <source>
        <dbReference type="SAM" id="MobiDB-lite"/>
    </source>
</evidence>
<dbReference type="InterPro" id="IPR005607">
    <property type="entry name" value="BSD_dom"/>
</dbReference>
<feature type="domain" description="BSD" evidence="3">
    <location>
        <begin position="236"/>
        <end position="288"/>
    </location>
</feature>
<keyword evidence="5" id="KW-1185">Reference proteome</keyword>
<dbReference type="EMBL" id="HF935629">
    <property type="protein sequence ID" value="CCX31647.1"/>
    <property type="molecule type" value="Genomic_DNA"/>
</dbReference>
<dbReference type="OrthoDB" id="73788at2759"/>
<organism evidence="4 5">
    <name type="scientific">Pyronema omphalodes (strain CBS 100304)</name>
    <name type="common">Pyronema confluens</name>
    <dbReference type="NCBI Taxonomy" id="1076935"/>
    <lineage>
        <taxon>Eukaryota</taxon>
        <taxon>Fungi</taxon>
        <taxon>Dikarya</taxon>
        <taxon>Ascomycota</taxon>
        <taxon>Pezizomycotina</taxon>
        <taxon>Pezizomycetes</taxon>
        <taxon>Pezizales</taxon>
        <taxon>Pyronemataceae</taxon>
        <taxon>Pyronema</taxon>
    </lineage>
</organism>
<feature type="region of interest" description="Disordered" evidence="2">
    <location>
        <begin position="1"/>
        <end position="44"/>
    </location>
</feature>
<keyword evidence="1" id="KW-0175">Coiled coil</keyword>
<feature type="compositionally biased region" description="Basic and acidic residues" evidence="2">
    <location>
        <begin position="126"/>
        <end position="135"/>
    </location>
</feature>
<feature type="coiled-coil region" evidence="1">
    <location>
        <begin position="138"/>
        <end position="165"/>
    </location>
</feature>
<dbReference type="SMART" id="SM00751">
    <property type="entry name" value="BSD"/>
    <property type="match status" value="1"/>
</dbReference>
<dbReference type="InterPro" id="IPR035925">
    <property type="entry name" value="BSD_dom_sf"/>
</dbReference>
<evidence type="ECO:0000313" key="4">
    <source>
        <dbReference type="EMBL" id="CCX31647.1"/>
    </source>
</evidence>
<dbReference type="PANTHER" id="PTHR16019:SF5">
    <property type="entry name" value="BSD DOMAIN-CONTAINING PROTEIN 1"/>
    <property type="match status" value="1"/>
</dbReference>
<evidence type="ECO:0000259" key="3">
    <source>
        <dbReference type="PROSITE" id="PS50858"/>
    </source>
</evidence>
<dbReference type="STRING" id="1076935.U4LJB0"/>
<dbReference type="PANTHER" id="PTHR16019">
    <property type="entry name" value="SYNAPSE-ASSOCIATED PROTEIN"/>
    <property type="match status" value="1"/>
</dbReference>
<feature type="region of interest" description="Disordered" evidence="2">
    <location>
        <begin position="303"/>
        <end position="401"/>
    </location>
</feature>
<dbReference type="InterPro" id="IPR051494">
    <property type="entry name" value="BSD_domain-containing"/>
</dbReference>
<dbReference type="AlphaFoldDB" id="U4LJB0"/>
<evidence type="ECO:0000313" key="5">
    <source>
        <dbReference type="Proteomes" id="UP000018144"/>
    </source>
</evidence>
<feature type="compositionally biased region" description="Polar residues" evidence="2">
    <location>
        <begin position="345"/>
        <end position="367"/>
    </location>
</feature>
<dbReference type="PROSITE" id="PS50858">
    <property type="entry name" value="BSD"/>
    <property type="match status" value="1"/>
</dbReference>
<protein>
    <submittedName>
        <fullName evidence="4">Similar to BSD domain-containing protein C22A12.14c acc. no. O13905</fullName>
    </submittedName>
</protein>
<dbReference type="SUPFAM" id="SSF140383">
    <property type="entry name" value="BSD domain-like"/>
    <property type="match status" value="1"/>
</dbReference>
<dbReference type="OMA" id="TYYEGAR"/>
<accession>U4LJB0</accession>
<dbReference type="Gene3D" id="1.10.3970.10">
    <property type="entry name" value="BSD domain"/>
    <property type="match status" value="1"/>
</dbReference>
<proteinExistence type="predicted"/>
<dbReference type="Pfam" id="PF03909">
    <property type="entry name" value="BSD"/>
    <property type="match status" value="1"/>
</dbReference>
<feature type="region of interest" description="Disordered" evidence="2">
    <location>
        <begin position="111"/>
        <end position="135"/>
    </location>
</feature>
<name>U4LJB0_PYROM</name>
<reference evidence="4 5" key="1">
    <citation type="journal article" date="2013" name="PLoS Genet.">
        <title>The genome and development-dependent transcriptomes of Pyronema confluens: a window into fungal evolution.</title>
        <authorList>
            <person name="Traeger S."/>
            <person name="Altegoer F."/>
            <person name="Freitag M."/>
            <person name="Gabaldon T."/>
            <person name="Kempken F."/>
            <person name="Kumar A."/>
            <person name="Marcet-Houben M."/>
            <person name="Poggeler S."/>
            <person name="Stajich J.E."/>
            <person name="Nowrousian M."/>
        </authorList>
    </citation>
    <scope>NUCLEOTIDE SEQUENCE [LARGE SCALE GENOMIC DNA]</scope>
    <source>
        <strain evidence="5">CBS 100304</strain>
        <tissue evidence="4">Vegetative mycelium</tissue>
    </source>
</reference>
<gene>
    <name evidence="4" type="ORF">PCON_11170</name>
</gene>
<dbReference type="Proteomes" id="UP000018144">
    <property type="component" value="Unassembled WGS sequence"/>
</dbReference>
<sequence>MDIYDHQYQEAVTQQQPGTSGAGASSTPSSSSTAAANPQQKETLNEEFQSAYKAISNSPWGARFGAFVGNVRKQGESYIEVAKKEYPAVAEQAQKGITNITTNIVNRTRALSIGQNQPRDAAAAEGQDKGKEKEETLLQRLKVTAEKKIAEIEEAEKRADAYLLKFGESIGGFLRDAVTIAPPSEKEGDEVVFEAKGAEDQKKQIFTTRLDAQLHLLHTNLELFKTDSKTDSFATFSKEFSADKETERIAADLERYPELRSTMEKLVPAEVEYKPFWTRYYFLRNELDLEEKKRKELLKGAINEEEEVGWDEDDSEDEDEEEEEEESEAEEEKAPEPKKPVPKASTDTLQPKPKVSTSNDRSSQPDSEASYDVVSGAPSKTGSPPRGKTVTDDSDDEADWE</sequence>
<evidence type="ECO:0000256" key="1">
    <source>
        <dbReference type="SAM" id="Coils"/>
    </source>
</evidence>
<dbReference type="eggNOG" id="KOG2690">
    <property type="taxonomic scope" value="Eukaryota"/>
</dbReference>
<feature type="compositionally biased region" description="Acidic residues" evidence="2">
    <location>
        <begin position="392"/>
        <end position="401"/>
    </location>
</feature>
<feature type="compositionally biased region" description="Low complexity" evidence="2">
    <location>
        <begin position="14"/>
        <end position="40"/>
    </location>
</feature>